<protein>
    <recommendedName>
        <fullName evidence="4">V-type proton ATPase proteolipid subunit</fullName>
    </recommendedName>
</protein>
<organism evidence="2 3">
    <name type="scientific">Penicillium thymicola</name>
    <dbReference type="NCBI Taxonomy" id="293382"/>
    <lineage>
        <taxon>Eukaryota</taxon>
        <taxon>Fungi</taxon>
        <taxon>Dikarya</taxon>
        <taxon>Ascomycota</taxon>
        <taxon>Pezizomycotina</taxon>
        <taxon>Eurotiomycetes</taxon>
        <taxon>Eurotiomycetidae</taxon>
        <taxon>Eurotiales</taxon>
        <taxon>Aspergillaceae</taxon>
        <taxon>Penicillium</taxon>
    </lineage>
</organism>
<dbReference type="InterPro" id="IPR035921">
    <property type="entry name" value="F/V-ATP_Csub_sf"/>
</dbReference>
<keyword evidence="1" id="KW-0812">Transmembrane</keyword>
<comment type="caution">
    <text evidence="2">The sequence shown here is derived from an EMBL/GenBank/DDBJ whole genome shotgun (WGS) entry which is preliminary data.</text>
</comment>
<keyword evidence="3" id="KW-1185">Reference proteome</keyword>
<accession>A0AAI9T9R9</accession>
<name>A0AAI9T9R9_PENTH</name>
<dbReference type="Gene3D" id="1.20.120.610">
    <property type="entry name" value="lithium bound rotor ring of v- atpase"/>
    <property type="match status" value="1"/>
</dbReference>
<feature type="transmembrane region" description="Helical" evidence="1">
    <location>
        <begin position="12"/>
        <end position="32"/>
    </location>
</feature>
<sequence>MADSELAPKFAPFFSFAGIAAAMIFGSAGAAYGTAKSGIGIAGVGTYRADLIMKVRNHLSQVRCLSSPLLCPVLLQFTVSLSPCSLRKQWAQQPT</sequence>
<dbReference type="Proteomes" id="UP001227192">
    <property type="component" value="Unassembled WGS sequence"/>
</dbReference>
<evidence type="ECO:0000313" key="3">
    <source>
        <dbReference type="Proteomes" id="UP001227192"/>
    </source>
</evidence>
<proteinExistence type="predicted"/>
<evidence type="ECO:0000256" key="1">
    <source>
        <dbReference type="SAM" id="Phobius"/>
    </source>
</evidence>
<evidence type="ECO:0008006" key="4">
    <source>
        <dbReference type="Google" id="ProtNLM"/>
    </source>
</evidence>
<gene>
    <name evidence="2" type="ORF">VN97_g10236</name>
</gene>
<reference evidence="2" key="2">
    <citation type="journal article" date="2016" name="Fungal Biol.">
        <title>Ochratoxin A production by Penicillium thymicola.</title>
        <authorList>
            <person name="Nguyen H.D.T."/>
            <person name="McMullin D.R."/>
            <person name="Ponomareva E."/>
            <person name="Riley R."/>
            <person name="Pomraning K.R."/>
            <person name="Baker S.E."/>
            <person name="Seifert K.A."/>
        </authorList>
    </citation>
    <scope>NUCLEOTIDE SEQUENCE</scope>
    <source>
        <strain evidence="2">DAOM 180753</strain>
    </source>
</reference>
<dbReference type="AlphaFoldDB" id="A0AAI9T9R9"/>
<keyword evidence="1" id="KW-1133">Transmembrane helix</keyword>
<evidence type="ECO:0000313" key="2">
    <source>
        <dbReference type="EMBL" id="KAJ9483182.1"/>
    </source>
</evidence>
<dbReference type="EMBL" id="LACB01000459">
    <property type="protein sequence ID" value="KAJ9483182.1"/>
    <property type="molecule type" value="Genomic_DNA"/>
</dbReference>
<reference evidence="2" key="1">
    <citation type="submission" date="2015-06" db="EMBL/GenBank/DDBJ databases">
        <authorList>
            <person name="Nguyen H."/>
        </authorList>
    </citation>
    <scope>NUCLEOTIDE SEQUENCE</scope>
    <source>
        <strain evidence="2">DAOM 180753</strain>
    </source>
</reference>
<keyword evidence="1" id="KW-0472">Membrane</keyword>